<accession>A0A8J2S669</accession>
<reference evidence="2" key="1">
    <citation type="submission" date="2021-11" db="EMBL/GenBank/DDBJ databases">
        <authorList>
            <consortium name="Genoscope - CEA"/>
            <person name="William W."/>
        </authorList>
    </citation>
    <scope>NUCLEOTIDE SEQUENCE</scope>
</reference>
<dbReference type="AlphaFoldDB" id="A0A8J2S669"/>
<name>A0A8J2S669_9STRA</name>
<organism evidence="2 3">
    <name type="scientific">Pelagomonas calceolata</name>
    <dbReference type="NCBI Taxonomy" id="35677"/>
    <lineage>
        <taxon>Eukaryota</taxon>
        <taxon>Sar</taxon>
        <taxon>Stramenopiles</taxon>
        <taxon>Ochrophyta</taxon>
        <taxon>Pelagophyceae</taxon>
        <taxon>Pelagomonadales</taxon>
        <taxon>Pelagomonadaceae</taxon>
        <taxon>Pelagomonas</taxon>
    </lineage>
</organism>
<feature type="region of interest" description="Disordered" evidence="1">
    <location>
        <begin position="67"/>
        <end position="102"/>
    </location>
</feature>
<sequence>MQIFVEDLDGRTRTLDVAADATAADICGGGRLLHNGTYITGSLRDANVQKDATLHVVACLRGGVEREYNSSDEDSVTTDSDEGKEDDEDSSDYSSSDDETTLPQVTTLESVLAMIPFTPDWWEARAANEALHNRRKMVAETNRAKHLVKLCEAGMHADALREQLHDSAQDFTDFNHVKDAMIQHEQWVWKPPRSMIKSAEASGADKSKLESSAVLRKVQRDFRLMTLDRPGEKPMHLQDWPQVLKKERRHAQYMAELLGKEVAPEKQLEEMRRALRVLMRKMREEAKEAIRCQWTHTDEATGKKYLCSNERFVHPWRRVVDRFGVSVLEEFSCCAWHMSYCAGDHGIRPRSIAVPNDLALCTACYVRETHVPPEVLTRLKTPGVIVSHKKKAQHAKTKWEIEADERKRIVEKVERECIERRAKLTTSSVCTWCPDKSVPRERGLMCENLVQISPASASIAVPNGDGLCVSHYVAKYGRPPVDVGWPLPGSELLSKVMAALAESNAARHIFCPSDNYIEYDNGKQFEDPVPPQKEDWLTRKMNAPFEKGESVLNFNFST</sequence>
<gene>
    <name evidence="2" type="ORF">PECAL_1P01520</name>
</gene>
<comment type="caution">
    <text evidence="2">The sequence shown here is derived from an EMBL/GenBank/DDBJ whole genome shotgun (WGS) entry which is preliminary data.</text>
</comment>
<evidence type="ECO:0000313" key="3">
    <source>
        <dbReference type="Proteomes" id="UP000789595"/>
    </source>
</evidence>
<dbReference type="EMBL" id="CAKKNE010000001">
    <property type="protein sequence ID" value="CAH0363816.1"/>
    <property type="molecule type" value="Genomic_DNA"/>
</dbReference>
<evidence type="ECO:0008006" key="4">
    <source>
        <dbReference type="Google" id="ProtNLM"/>
    </source>
</evidence>
<dbReference type="OrthoDB" id="188021at2759"/>
<proteinExistence type="predicted"/>
<evidence type="ECO:0000313" key="2">
    <source>
        <dbReference type="EMBL" id="CAH0363816.1"/>
    </source>
</evidence>
<keyword evidence="3" id="KW-1185">Reference proteome</keyword>
<protein>
    <recommendedName>
        <fullName evidence="4">Ubiquitin-like domain-containing protein</fullName>
    </recommendedName>
</protein>
<feature type="compositionally biased region" description="Acidic residues" evidence="1">
    <location>
        <begin position="70"/>
        <end position="100"/>
    </location>
</feature>
<evidence type="ECO:0000256" key="1">
    <source>
        <dbReference type="SAM" id="MobiDB-lite"/>
    </source>
</evidence>
<dbReference type="Proteomes" id="UP000789595">
    <property type="component" value="Unassembled WGS sequence"/>
</dbReference>